<evidence type="ECO:0000256" key="4">
    <source>
        <dbReference type="ARBA" id="ARBA00022989"/>
    </source>
</evidence>
<keyword evidence="3 7" id="KW-0812">Transmembrane</keyword>
<dbReference type="InterPro" id="IPR050932">
    <property type="entry name" value="TM2D1-3-like"/>
</dbReference>
<evidence type="ECO:0000259" key="8">
    <source>
        <dbReference type="Pfam" id="PF05154"/>
    </source>
</evidence>
<dbReference type="AlphaFoldDB" id="A0A6A5BVJ5"/>
<organism evidence="9 10">
    <name type="scientific">Naegleria fowleri</name>
    <name type="common">Brain eating amoeba</name>
    <dbReference type="NCBI Taxonomy" id="5763"/>
    <lineage>
        <taxon>Eukaryota</taxon>
        <taxon>Discoba</taxon>
        <taxon>Heterolobosea</taxon>
        <taxon>Tetramitia</taxon>
        <taxon>Eutetramitia</taxon>
        <taxon>Vahlkampfiidae</taxon>
        <taxon>Naegleria</taxon>
    </lineage>
</organism>
<feature type="transmembrane region" description="Helical" evidence="7">
    <location>
        <begin position="183"/>
        <end position="205"/>
    </location>
</feature>
<evidence type="ECO:0000313" key="9">
    <source>
        <dbReference type="EMBL" id="KAF0978652.1"/>
    </source>
</evidence>
<comment type="subcellular location">
    <subcellularLocation>
        <location evidence="1">Membrane</location>
        <topology evidence="1">Multi-pass membrane protein</topology>
    </subcellularLocation>
</comment>
<keyword evidence="10" id="KW-1185">Reference proteome</keyword>
<evidence type="ECO:0000256" key="7">
    <source>
        <dbReference type="SAM" id="Phobius"/>
    </source>
</evidence>
<gene>
    <name evidence="9" type="ORF">FDP41_002472</name>
</gene>
<keyword evidence="5 7" id="KW-0472">Membrane</keyword>
<comment type="caution">
    <text evidence="9">The sequence shown here is derived from an EMBL/GenBank/DDBJ whole genome shotgun (WGS) entry which is preliminary data.</text>
</comment>
<feature type="region of interest" description="Disordered" evidence="6">
    <location>
        <begin position="1"/>
        <end position="23"/>
    </location>
</feature>
<evidence type="ECO:0000256" key="5">
    <source>
        <dbReference type="ARBA" id="ARBA00023136"/>
    </source>
</evidence>
<name>A0A6A5BVJ5_NAEFO</name>
<dbReference type="VEuPathDB" id="AmoebaDB:NfTy_041430"/>
<dbReference type="PANTHER" id="PTHR21016">
    <property type="entry name" value="BETA-AMYLOID BINDING PROTEIN-RELATED"/>
    <property type="match status" value="1"/>
</dbReference>
<accession>A0A6A5BVJ5</accession>
<feature type="compositionally biased region" description="Polar residues" evidence="6">
    <location>
        <begin position="8"/>
        <end position="18"/>
    </location>
</feature>
<dbReference type="Pfam" id="PF05154">
    <property type="entry name" value="TM2"/>
    <property type="match status" value="1"/>
</dbReference>
<evidence type="ECO:0000256" key="3">
    <source>
        <dbReference type="ARBA" id="ARBA00022692"/>
    </source>
</evidence>
<keyword evidence="4 7" id="KW-1133">Transmembrane helix</keyword>
<dbReference type="VEuPathDB" id="AmoebaDB:FDP41_002472"/>
<evidence type="ECO:0000313" key="10">
    <source>
        <dbReference type="Proteomes" id="UP000444721"/>
    </source>
</evidence>
<reference evidence="9 10" key="1">
    <citation type="journal article" date="2019" name="Sci. Rep.">
        <title>Nanopore sequencing improves the draft genome of the human pathogenic amoeba Naegleria fowleri.</title>
        <authorList>
            <person name="Liechti N."/>
            <person name="Schurch N."/>
            <person name="Bruggmann R."/>
            <person name="Wittwer M."/>
        </authorList>
    </citation>
    <scope>NUCLEOTIDE SEQUENCE [LARGE SCALE GENOMIC DNA]</scope>
    <source>
        <strain evidence="9 10">ATCC 30894</strain>
    </source>
</reference>
<dbReference type="RefSeq" id="XP_044563365.1">
    <property type="nucleotide sequence ID" value="XM_044705670.1"/>
</dbReference>
<protein>
    <recommendedName>
        <fullName evidence="8">TM2 domain-containing protein</fullName>
    </recommendedName>
</protein>
<dbReference type="VEuPathDB" id="AmoebaDB:NF0006290"/>
<evidence type="ECO:0000256" key="1">
    <source>
        <dbReference type="ARBA" id="ARBA00004141"/>
    </source>
</evidence>
<comment type="similarity">
    <text evidence="2">Belongs to the TM2 family.</text>
</comment>
<dbReference type="EMBL" id="VFQX01000029">
    <property type="protein sequence ID" value="KAF0978652.1"/>
    <property type="molecule type" value="Genomic_DNA"/>
</dbReference>
<dbReference type="PANTHER" id="PTHR21016:SF25">
    <property type="entry name" value="TM2 DOMAIN-CONTAINING PROTEIN DDB_G0277895-RELATED"/>
    <property type="match status" value="1"/>
</dbReference>
<dbReference type="Proteomes" id="UP000444721">
    <property type="component" value="Unassembled WGS sequence"/>
</dbReference>
<dbReference type="GeneID" id="68109690"/>
<dbReference type="InterPro" id="IPR007829">
    <property type="entry name" value="TM2"/>
</dbReference>
<evidence type="ECO:0000256" key="6">
    <source>
        <dbReference type="SAM" id="MobiDB-lite"/>
    </source>
</evidence>
<dbReference type="GO" id="GO:0016020">
    <property type="term" value="C:membrane"/>
    <property type="evidence" value="ECO:0007669"/>
    <property type="project" value="UniProtKB-SubCell"/>
</dbReference>
<sequence length="221" mass="24930">MPSRTTKDGSSSTITTKPSSFSSMMMSRSHKRWTLRSVRLHHLFTAMWIMSLGYQLFTLLNSSSTENFPSSSSSVQNYNLPTLAQLSSVHTSNNTFDSSFIIKDHFSEQDKIRSEHYFFVMAQSTSTQCSESVTNNTVYCCPPPYQKEARKSKLTAFLLSFFLGVLGVDRFYLGFYLMGVIKLLTIGGCGVWWLLDWILILANSVTDVRGCSMRDDISAPI</sequence>
<feature type="domain" description="TM2" evidence="8">
    <location>
        <begin position="150"/>
        <end position="198"/>
    </location>
</feature>
<proteinExistence type="inferred from homology"/>
<feature type="transmembrane region" description="Helical" evidence="7">
    <location>
        <begin position="154"/>
        <end position="177"/>
    </location>
</feature>
<dbReference type="OrthoDB" id="408511at2759"/>
<evidence type="ECO:0000256" key="2">
    <source>
        <dbReference type="ARBA" id="ARBA00008284"/>
    </source>
</evidence>